<protein>
    <submittedName>
        <fullName evidence="1">Uncharacterized protein</fullName>
    </submittedName>
</protein>
<organism evidence="1 2">
    <name type="scientific">Brenthis ino</name>
    <name type="common">lesser marbled fritillary</name>
    <dbReference type="NCBI Taxonomy" id="405034"/>
    <lineage>
        <taxon>Eukaryota</taxon>
        <taxon>Metazoa</taxon>
        <taxon>Ecdysozoa</taxon>
        <taxon>Arthropoda</taxon>
        <taxon>Hexapoda</taxon>
        <taxon>Insecta</taxon>
        <taxon>Pterygota</taxon>
        <taxon>Neoptera</taxon>
        <taxon>Endopterygota</taxon>
        <taxon>Lepidoptera</taxon>
        <taxon>Glossata</taxon>
        <taxon>Ditrysia</taxon>
        <taxon>Papilionoidea</taxon>
        <taxon>Nymphalidae</taxon>
        <taxon>Heliconiinae</taxon>
        <taxon>Argynnini</taxon>
        <taxon>Brenthis</taxon>
    </lineage>
</organism>
<sequence length="131" mass="15000">MRNLVISRHKPYRVLVERHANESKALLVVLVAALRVHPRRRMTGESTDGVTRWMNYFLKVDLFKISSDLLQLVCGHRAESIEMRRETITGQVRDPLVKTSLNKIPPSTMHLFDSEAFSLALEKSGGVRKVF</sequence>
<evidence type="ECO:0000313" key="1">
    <source>
        <dbReference type="EMBL" id="CAH0723957.1"/>
    </source>
</evidence>
<dbReference type="AlphaFoldDB" id="A0A8J9W1Y9"/>
<gene>
    <name evidence="1" type="ORF">BINO364_LOCUS9723</name>
</gene>
<dbReference type="Proteomes" id="UP000838878">
    <property type="component" value="Chromosome 4"/>
</dbReference>
<accession>A0A8J9W1Y9</accession>
<keyword evidence="2" id="KW-1185">Reference proteome</keyword>
<name>A0A8J9W1Y9_9NEOP</name>
<dbReference type="OrthoDB" id="7483379at2759"/>
<feature type="non-terminal residue" evidence="1">
    <location>
        <position position="131"/>
    </location>
</feature>
<evidence type="ECO:0000313" key="2">
    <source>
        <dbReference type="Proteomes" id="UP000838878"/>
    </source>
</evidence>
<dbReference type="EMBL" id="OV170224">
    <property type="protein sequence ID" value="CAH0723957.1"/>
    <property type="molecule type" value="Genomic_DNA"/>
</dbReference>
<proteinExistence type="predicted"/>
<reference evidence="1" key="1">
    <citation type="submission" date="2021-12" db="EMBL/GenBank/DDBJ databases">
        <authorList>
            <person name="Martin H S."/>
        </authorList>
    </citation>
    <scope>NUCLEOTIDE SEQUENCE</scope>
</reference>